<gene>
    <name evidence="1" type="ORF">ACCUM_4009</name>
</gene>
<organism evidence="1 2">
    <name type="scientific">Candidatus Accumulibacter phosphatis</name>
    <dbReference type="NCBI Taxonomy" id="327160"/>
    <lineage>
        <taxon>Bacteria</taxon>
        <taxon>Pseudomonadati</taxon>
        <taxon>Pseudomonadota</taxon>
        <taxon>Betaproteobacteria</taxon>
        <taxon>Candidatus Accumulibacter</taxon>
    </lineage>
</organism>
<name>A0A5S4EMW9_9PROT</name>
<sequence>MRYLLMAMLATCERSRCEMVWRGGGARPVGDASRVSDSCLASFP</sequence>
<evidence type="ECO:0000313" key="1">
    <source>
        <dbReference type="EMBL" id="TMQ76722.1"/>
    </source>
</evidence>
<keyword evidence="2" id="KW-1185">Reference proteome</keyword>
<evidence type="ECO:0000313" key="2">
    <source>
        <dbReference type="Proteomes" id="UP000306324"/>
    </source>
</evidence>
<dbReference type="Proteomes" id="UP000306324">
    <property type="component" value="Unassembled WGS sequence"/>
</dbReference>
<protein>
    <submittedName>
        <fullName evidence="1">Uncharacterized protein</fullName>
    </submittedName>
</protein>
<reference evidence="1 2" key="1">
    <citation type="submission" date="2019-04" db="EMBL/GenBank/DDBJ databases">
        <title>A novel phosphate-accumulating bacterium identified in bioreactor for phosphate removal from wastewater.</title>
        <authorList>
            <person name="Kotlyarov R.Y."/>
            <person name="Beletsky A.V."/>
            <person name="Kallistova A.Y."/>
            <person name="Dorofeev A.G."/>
            <person name="Nikolaev Y.Y."/>
            <person name="Pimenov N.V."/>
            <person name="Ravin N.V."/>
            <person name="Mardanov A.V."/>
        </authorList>
    </citation>
    <scope>NUCLEOTIDE SEQUENCE [LARGE SCALE GENOMIC DNA]</scope>
    <source>
        <strain evidence="1 2">Bin19</strain>
    </source>
</reference>
<proteinExistence type="predicted"/>
<dbReference type="EMBL" id="SWAD01000042">
    <property type="protein sequence ID" value="TMQ76722.1"/>
    <property type="molecule type" value="Genomic_DNA"/>
</dbReference>
<dbReference type="AlphaFoldDB" id="A0A5S4EMW9"/>
<accession>A0A5S4EMW9</accession>
<comment type="caution">
    <text evidence="1">The sequence shown here is derived from an EMBL/GenBank/DDBJ whole genome shotgun (WGS) entry which is preliminary data.</text>
</comment>